<dbReference type="InterPro" id="IPR014016">
    <property type="entry name" value="UvrD-like_ATP-bd"/>
</dbReference>
<evidence type="ECO:0000256" key="4">
    <source>
        <dbReference type="ARBA" id="ARBA00022840"/>
    </source>
</evidence>
<dbReference type="GO" id="GO:0005524">
    <property type="term" value="F:ATP binding"/>
    <property type="evidence" value="ECO:0007669"/>
    <property type="project" value="UniProtKB-UniRule"/>
</dbReference>
<feature type="coiled-coil region" evidence="6">
    <location>
        <begin position="18"/>
        <end position="45"/>
    </location>
</feature>
<dbReference type="PROSITE" id="PS51198">
    <property type="entry name" value="UVRD_HELICASE_ATP_BIND"/>
    <property type="match status" value="1"/>
</dbReference>
<evidence type="ECO:0000313" key="10">
    <source>
        <dbReference type="Proteomes" id="UP001199355"/>
    </source>
</evidence>
<feature type="compositionally biased region" description="Polar residues" evidence="7">
    <location>
        <begin position="824"/>
        <end position="841"/>
    </location>
</feature>
<dbReference type="InterPro" id="IPR027417">
    <property type="entry name" value="P-loop_NTPase"/>
</dbReference>
<keyword evidence="6" id="KW-0175">Coiled coil</keyword>
<dbReference type="Gene3D" id="3.40.50.300">
    <property type="entry name" value="P-loop containing nucleotide triphosphate hydrolases"/>
    <property type="match status" value="3"/>
</dbReference>
<dbReference type="InterPro" id="IPR027785">
    <property type="entry name" value="UvrD-like_helicase_C"/>
</dbReference>
<feature type="region of interest" description="Disordered" evidence="7">
    <location>
        <begin position="724"/>
        <end position="796"/>
    </location>
</feature>
<feature type="compositionally biased region" description="Low complexity" evidence="7">
    <location>
        <begin position="767"/>
        <end position="784"/>
    </location>
</feature>
<sequence>MKRNTSRKAEEAYLAETLRVVRDNVREYGQEVAKMQEDIDEMLEHYHDNDTEVLTILNNTVTMHTHMKRALERNEKALKKPYFGRIVFHDEALNKEESLYIGRGGIAKDTTHQMVTDWRAPVANAYYENGLGKCSYPVPDGQHMEIELLLKRTYEIEDAKLIDYYDSEVVANDELLTRYLAKNKKAVLGEIIATIQQEQNEIIRKSPYHSMIVQGVAGSGKTTVAMHRISYILYNYEERFQPEDFYIVGSNRILLDYITGVLPDLDVYGIRQMTMEQLFVRLLYEDWDENYRICPVRDAGKDGAVRGTLAWFEKLQKFCSRVEWNTIPRTTVLFNRKQFVEGLRDGRVGVFDESGGKNDPKDMVVLMTGEAIERYIRQNPSVSAQSKMLMLQERLMGKVEDEFLGKGISYTLEEKKAIRRSMRKRFGTRQWKKSVYEMYHDFLTEQKQQGICVEEPQGELDVYDLAALAYLYRRMRETEVISEAHHIVVDEAQDFGVMVYAVLKECVRSCTYTVMGDVSQNIRMDYGISDWEGVKKILLTGERDNFCVLRKSYRNTVEIANFASDILAHGAFPGYGAEPVIRHGEAVGIRQTAGRELYREAAKICKGWQTEGFDTIAVICRDQKQARETAELLQKELPVMPWDPKKASFEKGIMVFPVEYTKGLEFDAVLLLSPDRESYPIDDGHAKLLYVAATRALHRLEVLHTGNLTGLIADPIPKKNKKRVSGAKKKIVIVQNPSGGQEAPLPYGTDAMQESADARRADGKTQGSARPAAAAPRPTSAGAGWTSRPKPVISGQPQKALHPLASLYGSNSQTAQGSGRAVGNRQSAQGSGRTVNGTVQPRVTGDMHAYTTSGVRSFGELPDTAKLRAAGHAKIDHSIRWVQRKEDGLYLQSRYGVTRLSPVGSGILRVTFSRGEMPPVHPAIAVTRVEKNWQMREKPTLVEMRTPEMYVVADKKTGALRFLDKDSEILLEESGQDRCLIENAPNGGRSRLFFDWKKGEGLYAAGALGKGGIHLEKTARCISHGVENELPYLISDRGYGILSASSKEVIFCSLPVYGNQICLEGTQQPDYYIIVGKKLETLLKACAYLCGKL</sequence>
<evidence type="ECO:0000256" key="6">
    <source>
        <dbReference type="SAM" id="Coils"/>
    </source>
</evidence>
<dbReference type="EMBL" id="JAJEQF010000039">
    <property type="protein sequence ID" value="MCC2168539.1"/>
    <property type="molecule type" value="Genomic_DNA"/>
</dbReference>
<comment type="caution">
    <text evidence="9">The sequence shown here is derived from an EMBL/GenBank/DDBJ whole genome shotgun (WGS) entry which is preliminary data.</text>
</comment>
<dbReference type="RefSeq" id="WP_308728759.1">
    <property type="nucleotide sequence ID" value="NZ_JAJEQF010000039.1"/>
</dbReference>
<evidence type="ECO:0000256" key="7">
    <source>
        <dbReference type="SAM" id="MobiDB-lite"/>
    </source>
</evidence>
<dbReference type="GO" id="GO:0030246">
    <property type="term" value="F:carbohydrate binding"/>
    <property type="evidence" value="ECO:0007669"/>
    <property type="project" value="InterPro"/>
</dbReference>
<evidence type="ECO:0000256" key="3">
    <source>
        <dbReference type="ARBA" id="ARBA00022806"/>
    </source>
</evidence>
<dbReference type="PANTHER" id="PTHR11070">
    <property type="entry name" value="UVRD / RECB / PCRA DNA HELICASE FAMILY MEMBER"/>
    <property type="match status" value="1"/>
</dbReference>
<dbReference type="GO" id="GO:0003677">
    <property type="term" value="F:DNA binding"/>
    <property type="evidence" value="ECO:0007669"/>
    <property type="project" value="InterPro"/>
</dbReference>
<dbReference type="PANTHER" id="PTHR11070:SF17">
    <property type="entry name" value="DNA HELICASE IV"/>
    <property type="match status" value="1"/>
</dbReference>
<dbReference type="Gene3D" id="2.60.40.1760">
    <property type="entry name" value="glycosyl hydrolase (family 31)"/>
    <property type="match status" value="1"/>
</dbReference>
<dbReference type="AlphaFoldDB" id="A0AAE3AVN2"/>
<keyword evidence="3 5" id="KW-0347">Helicase</keyword>
<organism evidence="9 10">
    <name type="scientific">Gallintestinimicrobium propionicum</name>
    <dbReference type="NCBI Taxonomy" id="2981770"/>
    <lineage>
        <taxon>Bacteria</taxon>
        <taxon>Bacillati</taxon>
        <taxon>Bacillota</taxon>
        <taxon>Clostridia</taxon>
        <taxon>Lachnospirales</taxon>
        <taxon>Lachnospiraceae</taxon>
        <taxon>Gallintestinimicrobium</taxon>
    </lineage>
</organism>
<dbReference type="GO" id="GO:0005975">
    <property type="term" value="P:carbohydrate metabolic process"/>
    <property type="evidence" value="ECO:0007669"/>
    <property type="project" value="InterPro"/>
</dbReference>
<dbReference type="InterPro" id="IPR000212">
    <property type="entry name" value="DNA_helicase_UvrD/REP"/>
</dbReference>
<keyword evidence="1 5" id="KW-0547">Nucleotide-binding</keyword>
<dbReference type="SUPFAM" id="SSF52540">
    <property type="entry name" value="P-loop containing nucleoside triphosphate hydrolases"/>
    <property type="match status" value="1"/>
</dbReference>
<dbReference type="Pfam" id="PF13538">
    <property type="entry name" value="UvrD_C_2"/>
    <property type="match status" value="1"/>
</dbReference>
<feature type="domain" description="UvrD-like helicase ATP-binding" evidence="8">
    <location>
        <begin position="194"/>
        <end position="565"/>
    </location>
</feature>
<feature type="region of interest" description="Disordered" evidence="7">
    <location>
        <begin position="809"/>
        <end position="842"/>
    </location>
</feature>
<gene>
    <name evidence="9" type="ORF">LKD45_12710</name>
</gene>
<dbReference type="GO" id="GO:0000725">
    <property type="term" value="P:recombinational repair"/>
    <property type="evidence" value="ECO:0007669"/>
    <property type="project" value="TreeGrafter"/>
</dbReference>
<evidence type="ECO:0000256" key="5">
    <source>
        <dbReference type="PROSITE-ProRule" id="PRU00560"/>
    </source>
</evidence>
<evidence type="ECO:0000313" key="9">
    <source>
        <dbReference type="EMBL" id="MCC2168539.1"/>
    </source>
</evidence>
<reference evidence="9 10" key="1">
    <citation type="submission" date="2021-10" db="EMBL/GenBank/DDBJ databases">
        <title>Anaerobic single-cell dispensing facilitates the cultivation of human gut bacteria.</title>
        <authorList>
            <person name="Afrizal A."/>
        </authorList>
    </citation>
    <scope>NUCLEOTIDE SEQUENCE [LARGE SCALE GENOMIC DNA]</scope>
    <source>
        <strain evidence="9 10">CLA-AA-H244</strain>
    </source>
</reference>
<dbReference type="InterPro" id="IPR011013">
    <property type="entry name" value="Gal_mutarotase_sf_dom"/>
</dbReference>
<dbReference type="GO" id="GO:0043138">
    <property type="term" value="F:3'-5' DNA helicase activity"/>
    <property type="evidence" value="ECO:0007669"/>
    <property type="project" value="TreeGrafter"/>
</dbReference>
<keyword evidence="4 5" id="KW-0067">ATP-binding</keyword>
<evidence type="ECO:0000259" key="8">
    <source>
        <dbReference type="PROSITE" id="PS51198"/>
    </source>
</evidence>
<feature type="binding site" evidence="5">
    <location>
        <begin position="215"/>
        <end position="222"/>
    </location>
    <ligand>
        <name>ATP</name>
        <dbReference type="ChEBI" id="CHEBI:30616"/>
    </ligand>
</feature>
<accession>A0AAE3AVN2</accession>
<name>A0AAE3AVN2_9FIRM</name>
<dbReference type="GO" id="GO:0005829">
    <property type="term" value="C:cytosol"/>
    <property type="evidence" value="ECO:0007669"/>
    <property type="project" value="TreeGrafter"/>
</dbReference>
<keyword evidence="2 5" id="KW-0378">Hydrolase</keyword>
<dbReference type="GO" id="GO:0016787">
    <property type="term" value="F:hydrolase activity"/>
    <property type="evidence" value="ECO:0007669"/>
    <property type="project" value="UniProtKB-UniRule"/>
</dbReference>
<proteinExistence type="predicted"/>
<dbReference type="Proteomes" id="UP001199355">
    <property type="component" value="Unassembled WGS sequence"/>
</dbReference>
<keyword evidence="10" id="KW-1185">Reference proteome</keyword>
<evidence type="ECO:0000256" key="2">
    <source>
        <dbReference type="ARBA" id="ARBA00022801"/>
    </source>
</evidence>
<evidence type="ECO:0000256" key="1">
    <source>
        <dbReference type="ARBA" id="ARBA00022741"/>
    </source>
</evidence>
<protein>
    <submittedName>
        <fullName evidence="9">AAA family ATPase</fullName>
    </submittedName>
</protein>
<dbReference type="SUPFAM" id="SSF74650">
    <property type="entry name" value="Galactose mutarotase-like"/>
    <property type="match status" value="1"/>
</dbReference>